<dbReference type="GO" id="GO:0046872">
    <property type="term" value="F:metal ion binding"/>
    <property type="evidence" value="ECO:0007669"/>
    <property type="project" value="UniProtKB-KW"/>
</dbReference>
<comment type="catalytic activity">
    <reaction evidence="5">
        <text>2 superoxide + 2 H(+) = H2O2 + O2</text>
        <dbReference type="Rhea" id="RHEA:20696"/>
        <dbReference type="ChEBI" id="CHEBI:15378"/>
        <dbReference type="ChEBI" id="CHEBI:15379"/>
        <dbReference type="ChEBI" id="CHEBI:16240"/>
        <dbReference type="ChEBI" id="CHEBI:18421"/>
        <dbReference type="EC" id="1.15.1.1"/>
    </reaction>
</comment>
<accession>A0A1I3QU59</accession>
<dbReference type="Pfam" id="PF02777">
    <property type="entry name" value="Sod_Fe_C"/>
    <property type="match status" value="1"/>
</dbReference>
<dbReference type="InterPro" id="IPR036314">
    <property type="entry name" value="SOD_C_sf"/>
</dbReference>
<dbReference type="SUPFAM" id="SSF46609">
    <property type="entry name" value="Fe,Mn superoxide dismutase (SOD), N-terminal domain"/>
    <property type="match status" value="1"/>
</dbReference>
<dbReference type="EC" id="1.15.1.1" evidence="2 5"/>
<reference evidence="9" key="1">
    <citation type="submission" date="2016-10" db="EMBL/GenBank/DDBJ databases">
        <authorList>
            <person name="Varghese N."/>
            <person name="Submissions S."/>
        </authorList>
    </citation>
    <scope>NUCLEOTIDE SEQUENCE [LARGE SCALE GENOMIC DNA]</scope>
    <source>
        <strain evidence="9">DSM 26542</strain>
    </source>
</reference>
<dbReference type="OrthoDB" id="1433258at2"/>
<dbReference type="PROSITE" id="PS00088">
    <property type="entry name" value="SOD_MN"/>
    <property type="match status" value="1"/>
</dbReference>
<dbReference type="RefSeq" id="WP_090678736.1">
    <property type="nucleotide sequence ID" value="NZ_FORU01000006.1"/>
</dbReference>
<dbReference type="Gene3D" id="3.55.40.20">
    <property type="entry name" value="Iron/manganese superoxide dismutase, C-terminal domain"/>
    <property type="match status" value="1"/>
</dbReference>
<sequence>MKFSKKIKTFTPTLIVFTLFLFSCQNDKELTEVQIPVKSTFIKESQFPDPSLVKTTHGPFDMEGLPFKYDAIPSFITPSNAELHYSRHHLDYANALNKLMDQLGLQQHNIETILKSAETSNSNLISNAGGFYNHNLYWKSISKKANTLPNAILTDRLTKDFGSLDEFKNKFKKTANELIASGWVWLIYNEGTLSIVATQNNDTPFNNSLYKGGLPLLTIDLWEHAYYPTYQNNKEQYINEFINHIDWDFVSSKLESHIE</sequence>
<dbReference type="InterPro" id="IPR036324">
    <property type="entry name" value="Mn/Fe_SOD_N_sf"/>
</dbReference>
<dbReference type="Gene3D" id="1.10.287.990">
    <property type="entry name" value="Fe,Mn superoxide dismutase (SOD) domain"/>
    <property type="match status" value="1"/>
</dbReference>
<dbReference type="PROSITE" id="PS51257">
    <property type="entry name" value="PROKAR_LIPOPROTEIN"/>
    <property type="match status" value="1"/>
</dbReference>
<evidence type="ECO:0000256" key="4">
    <source>
        <dbReference type="ARBA" id="ARBA00023002"/>
    </source>
</evidence>
<evidence type="ECO:0000259" key="7">
    <source>
        <dbReference type="Pfam" id="PF02777"/>
    </source>
</evidence>
<comment type="function">
    <text evidence="5">Destroys radicals which are normally produced within the cells and which are toxic to biological systems.</text>
</comment>
<feature type="domain" description="Manganese/iron superoxide dismutase C-terminal" evidence="7">
    <location>
        <begin position="151"/>
        <end position="252"/>
    </location>
</feature>
<dbReference type="PRINTS" id="PR01703">
    <property type="entry name" value="MNSODISMTASE"/>
</dbReference>
<dbReference type="InterPro" id="IPR019831">
    <property type="entry name" value="Mn/Fe_SOD_N"/>
</dbReference>
<feature type="domain" description="Manganese/iron superoxide dismutase N-terminal" evidence="6">
    <location>
        <begin position="60"/>
        <end position="141"/>
    </location>
</feature>
<keyword evidence="4 5" id="KW-0560">Oxidoreductase</keyword>
<protein>
    <recommendedName>
        <fullName evidence="2 5">Superoxide dismutase</fullName>
        <ecNumber evidence="2 5">1.15.1.1</ecNumber>
    </recommendedName>
</protein>
<organism evidence="8 9">
    <name type="scientific">Myroides guanonis</name>
    <dbReference type="NCBI Taxonomy" id="1150112"/>
    <lineage>
        <taxon>Bacteria</taxon>
        <taxon>Pseudomonadati</taxon>
        <taxon>Bacteroidota</taxon>
        <taxon>Flavobacteriia</taxon>
        <taxon>Flavobacteriales</taxon>
        <taxon>Flavobacteriaceae</taxon>
        <taxon>Myroides</taxon>
    </lineage>
</organism>
<dbReference type="InterPro" id="IPR019833">
    <property type="entry name" value="Mn/Fe_SOD_BS"/>
</dbReference>
<keyword evidence="9" id="KW-1185">Reference proteome</keyword>
<name>A0A1I3QU59_9FLAO</name>
<evidence type="ECO:0000259" key="6">
    <source>
        <dbReference type="Pfam" id="PF00081"/>
    </source>
</evidence>
<evidence type="ECO:0000256" key="3">
    <source>
        <dbReference type="ARBA" id="ARBA00022723"/>
    </source>
</evidence>
<dbReference type="Pfam" id="PF00081">
    <property type="entry name" value="Sod_Fe_N"/>
    <property type="match status" value="1"/>
</dbReference>
<proteinExistence type="inferred from homology"/>
<dbReference type="AlphaFoldDB" id="A0A1I3QU59"/>
<dbReference type="Proteomes" id="UP000243887">
    <property type="component" value="Unassembled WGS sequence"/>
</dbReference>
<evidence type="ECO:0000256" key="2">
    <source>
        <dbReference type="ARBA" id="ARBA00012682"/>
    </source>
</evidence>
<evidence type="ECO:0000313" key="8">
    <source>
        <dbReference type="EMBL" id="SFJ36657.1"/>
    </source>
</evidence>
<evidence type="ECO:0000313" key="9">
    <source>
        <dbReference type="Proteomes" id="UP000243887"/>
    </source>
</evidence>
<dbReference type="SUPFAM" id="SSF54719">
    <property type="entry name" value="Fe,Mn superoxide dismutase (SOD), C-terminal domain"/>
    <property type="match status" value="1"/>
</dbReference>
<dbReference type="InterPro" id="IPR019832">
    <property type="entry name" value="Mn/Fe_SOD_C"/>
</dbReference>
<gene>
    <name evidence="8" type="ORF">SAMN04487893_10699</name>
</gene>
<dbReference type="PANTHER" id="PTHR43595:SF2">
    <property type="entry name" value="SMALL RIBOSOMAL SUBUNIT PROTEIN MS42"/>
    <property type="match status" value="1"/>
</dbReference>
<comment type="similarity">
    <text evidence="1 5">Belongs to the iron/manganese superoxide dismutase family.</text>
</comment>
<evidence type="ECO:0000256" key="1">
    <source>
        <dbReference type="ARBA" id="ARBA00008714"/>
    </source>
</evidence>
<dbReference type="EMBL" id="FORU01000006">
    <property type="protein sequence ID" value="SFJ36657.1"/>
    <property type="molecule type" value="Genomic_DNA"/>
</dbReference>
<evidence type="ECO:0000256" key="5">
    <source>
        <dbReference type="RuleBase" id="RU000414"/>
    </source>
</evidence>
<dbReference type="GO" id="GO:0004784">
    <property type="term" value="F:superoxide dismutase activity"/>
    <property type="evidence" value="ECO:0007669"/>
    <property type="project" value="UniProtKB-EC"/>
</dbReference>
<dbReference type="InterPro" id="IPR001189">
    <property type="entry name" value="Mn/Fe_SOD"/>
</dbReference>
<keyword evidence="3 5" id="KW-0479">Metal-binding</keyword>
<dbReference type="STRING" id="1150112.SAMN04487893_10699"/>
<dbReference type="GO" id="GO:0005737">
    <property type="term" value="C:cytoplasm"/>
    <property type="evidence" value="ECO:0007669"/>
    <property type="project" value="TreeGrafter"/>
</dbReference>
<dbReference type="PANTHER" id="PTHR43595">
    <property type="entry name" value="37S RIBOSOMAL PROTEIN S26, MITOCHONDRIAL"/>
    <property type="match status" value="1"/>
</dbReference>